<evidence type="ECO:0000313" key="2">
    <source>
        <dbReference type="Proteomes" id="UP001362999"/>
    </source>
</evidence>
<protein>
    <submittedName>
        <fullName evidence="1">Uncharacterized protein</fullName>
    </submittedName>
</protein>
<name>A0AAW0EK48_9AGAR</name>
<comment type="caution">
    <text evidence="1">The sequence shown here is derived from an EMBL/GenBank/DDBJ whole genome shotgun (WGS) entry which is preliminary data.</text>
</comment>
<reference evidence="1 2" key="1">
    <citation type="journal article" date="2024" name="J Genomics">
        <title>Draft genome sequencing and assembly of Favolaschia claudopus CIRM-BRFM 2984 isolated from oak limbs.</title>
        <authorList>
            <person name="Navarro D."/>
            <person name="Drula E."/>
            <person name="Chaduli D."/>
            <person name="Cazenave R."/>
            <person name="Ahrendt S."/>
            <person name="Wang J."/>
            <person name="Lipzen A."/>
            <person name="Daum C."/>
            <person name="Barry K."/>
            <person name="Grigoriev I.V."/>
            <person name="Favel A."/>
            <person name="Rosso M.N."/>
            <person name="Martin F."/>
        </authorList>
    </citation>
    <scope>NUCLEOTIDE SEQUENCE [LARGE SCALE GENOMIC DNA]</scope>
    <source>
        <strain evidence="1 2">CIRM-BRFM 2984</strain>
    </source>
</reference>
<organism evidence="1 2">
    <name type="scientific">Favolaschia claudopus</name>
    <dbReference type="NCBI Taxonomy" id="2862362"/>
    <lineage>
        <taxon>Eukaryota</taxon>
        <taxon>Fungi</taxon>
        <taxon>Dikarya</taxon>
        <taxon>Basidiomycota</taxon>
        <taxon>Agaricomycotina</taxon>
        <taxon>Agaricomycetes</taxon>
        <taxon>Agaricomycetidae</taxon>
        <taxon>Agaricales</taxon>
        <taxon>Marasmiineae</taxon>
        <taxon>Mycenaceae</taxon>
        <taxon>Favolaschia</taxon>
    </lineage>
</organism>
<gene>
    <name evidence="1" type="ORF">R3P38DRAFT_2757275</name>
</gene>
<evidence type="ECO:0000313" key="1">
    <source>
        <dbReference type="EMBL" id="KAK7064628.1"/>
    </source>
</evidence>
<dbReference type="AlphaFoldDB" id="A0AAW0EK48"/>
<dbReference type="EMBL" id="JAWWNJ010000001">
    <property type="protein sequence ID" value="KAK7064628.1"/>
    <property type="molecule type" value="Genomic_DNA"/>
</dbReference>
<proteinExistence type="predicted"/>
<dbReference type="Proteomes" id="UP001362999">
    <property type="component" value="Unassembled WGS sequence"/>
</dbReference>
<sequence length="241" mass="26633">MDFKVAAWHGDTGKETSKIPISVTLLKLSHATETPQAAGSEGLPRASNVMRDKLVLFTVKLILSATKLARSGKRPGNSSPSPRTFLWTEERQWPLALAQLLKPVAIPRIAKIKRILAPVDFVLLAACNRVKGIIRLVVKREAKGSPWDTFRPTVNFESWLTANASIIVLLGREKSLVLIVATNYPNHLQINCTPQTLHRKQVPRNNSFFPPADCPLPLRNLPDISSTPPVALPRLESCVSF</sequence>
<keyword evidence="2" id="KW-1185">Reference proteome</keyword>
<accession>A0AAW0EK48</accession>